<accession>A0A366H5Q9</accession>
<keyword evidence="2" id="KW-1185">Reference proteome</keyword>
<comment type="caution">
    <text evidence="1">The sequence shown here is derived from an EMBL/GenBank/DDBJ whole genome shotgun (WGS) entry which is preliminary data.</text>
</comment>
<proteinExistence type="predicted"/>
<dbReference type="RefSeq" id="WP_113961746.1">
    <property type="nucleotide sequence ID" value="NZ_QNRR01000015.1"/>
</dbReference>
<evidence type="ECO:0000313" key="1">
    <source>
        <dbReference type="EMBL" id="RBP36972.1"/>
    </source>
</evidence>
<dbReference type="AlphaFoldDB" id="A0A366H5Q9"/>
<dbReference type="Proteomes" id="UP000253426">
    <property type="component" value="Unassembled WGS sequence"/>
</dbReference>
<organism evidence="1 2">
    <name type="scientific">Roseimicrobium gellanilyticum</name>
    <dbReference type="NCBI Taxonomy" id="748857"/>
    <lineage>
        <taxon>Bacteria</taxon>
        <taxon>Pseudomonadati</taxon>
        <taxon>Verrucomicrobiota</taxon>
        <taxon>Verrucomicrobiia</taxon>
        <taxon>Verrucomicrobiales</taxon>
        <taxon>Verrucomicrobiaceae</taxon>
        <taxon>Roseimicrobium</taxon>
    </lineage>
</organism>
<reference evidence="1 2" key="1">
    <citation type="submission" date="2018-06" db="EMBL/GenBank/DDBJ databases">
        <title>Genomic Encyclopedia of Type Strains, Phase IV (KMG-IV): sequencing the most valuable type-strain genomes for metagenomic binning, comparative biology and taxonomic classification.</title>
        <authorList>
            <person name="Goeker M."/>
        </authorList>
    </citation>
    <scope>NUCLEOTIDE SEQUENCE [LARGE SCALE GENOMIC DNA]</scope>
    <source>
        <strain evidence="1 2">DSM 25532</strain>
    </source>
</reference>
<protein>
    <submittedName>
        <fullName evidence="1">Uncharacterized protein</fullName>
    </submittedName>
</protein>
<evidence type="ECO:0000313" key="2">
    <source>
        <dbReference type="Proteomes" id="UP000253426"/>
    </source>
</evidence>
<sequence length="194" mass="21227">MSRRTKFILSGLFLLLLGVPVVYLFLTWSPENSFRIRVDTATPMEAGPATAGGEARVMLSLLVENTGSAPMHLLGIWHEDDLDAASDARVRASMNSPLHLAQIKAWTAETIPPHSTQRTVVLVTPEQAASAQAGGVRAGYVYISQTKFRFVEGWMWLFRRWPQHTFWQHSMPGIACSLGSGVIETAGKGTPPAP</sequence>
<dbReference type="EMBL" id="QNRR01000015">
    <property type="protein sequence ID" value="RBP36972.1"/>
    <property type="molecule type" value="Genomic_DNA"/>
</dbReference>
<gene>
    <name evidence="1" type="ORF">DES53_115113</name>
</gene>
<name>A0A366H5Q9_9BACT</name>